<gene>
    <name evidence="1" type="ORF">T12_11411</name>
</gene>
<dbReference type="EMBL" id="JYDQ01004228">
    <property type="protein sequence ID" value="KRY02110.1"/>
    <property type="molecule type" value="Genomic_DNA"/>
</dbReference>
<dbReference type="AlphaFoldDB" id="A0A0V0YP56"/>
<dbReference type="Proteomes" id="UP000054783">
    <property type="component" value="Unassembled WGS sequence"/>
</dbReference>
<reference evidence="1 2" key="1">
    <citation type="submission" date="2015-01" db="EMBL/GenBank/DDBJ databases">
        <title>Evolution of Trichinella species and genotypes.</title>
        <authorList>
            <person name="Korhonen P.K."/>
            <person name="Edoardo P."/>
            <person name="Giuseppe L.R."/>
            <person name="Gasser R.B."/>
        </authorList>
    </citation>
    <scope>NUCLEOTIDE SEQUENCE [LARGE SCALE GENOMIC DNA]</scope>
    <source>
        <strain evidence="1">ISS2496</strain>
    </source>
</reference>
<keyword evidence="2" id="KW-1185">Reference proteome</keyword>
<comment type="caution">
    <text evidence="1">The sequence shown here is derived from an EMBL/GenBank/DDBJ whole genome shotgun (WGS) entry which is preliminary data.</text>
</comment>
<proteinExistence type="predicted"/>
<evidence type="ECO:0000313" key="1">
    <source>
        <dbReference type="EMBL" id="KRY02110.1"/>
    </source>
</evidence>
<sequence length="55" mass="6688">MGRIYRIKYQHTSEFGEFLRVRSQTDRHRGEGNFYKRNQIYRCGEVPNNPPRKSI</sequence>
<evidence type="ECO:0000313" key="2">
    <source>
        <dbReference type="Proteomes" id="UP000054783"/>
    </source>
</evidence>
<organism evidence="1 2">
    <name type="scientific">Trichinella patagoniensis</name>
    <dbReference type="NCBI Taxonomy" id="990121"/>
    <lineage>
        <taxon>Eukaryota</taxon>
        <taxon>Metazoa</taxon>
        <taxon>Ecdysozoa</taxon>
        <taxon>Nematoda</taxon>
        <taxon>Enoplea</taxon>
        <taxon>Dorylaimia</taxon>
        <taxon>Trichinellida</taxon>
        <taxon>Trichinellidae</taxon>
        <taxon>Trichinella</taxon>
    </lineage>
</organism>
<protein>
    <submittedName>
        <fullName evidence="1">Uncharacterized protein</fullName>
    </submittedName>
</protein>
<accession>A0A0V0YP56</accession>
<name>A0A0V0YP56_9BILA</name>